<organism evidence="2 3">
    <name type="scientific">Theobroma cacao</name>
    <name type="common">Cacao</name>
    <name type="synonym">Cocoa</name>
    <dbReference type="NCBI Taxonomy" id="3641"/>
    <lineage>
        <taxon>Eukaryota</taxon>
        <taxon>Viridiplantae</taxon>
        <taxon>Streptophyta</taxon>
        <taxon>Embryophyta</taxon>
        <taxon>Tracheophyta</taxon>
        <taxon>Spermatophyta</taxon>
        <taxon>Magnoliopsida</taxon>
        <taxon>eudicotyledons</taxon>
        <taxon>Gunneridae</taxon>
        <taxon>Pentapetalae</taxon>
        <taxon>rosids</taxon>
        <taxon>malvids</taxon>
        <taxon>Malvales</taxon>
        <taxon>Malvaceae</taxon>
        <taxon>Byttnerioideae</taxon>
        <taxon>Theobroma</taxon>
    </lineage>
</organism>
<reference evidence="2 3" key="1">
    <citation type="journal article" date="2013" name="Genome Biol.">
        <title>The genome sequence of the most widely cultivated cacao type and its use to identify candidate genes regulating pod color.</title>
        <authorList>
            <person name="Motamayor J.C."/>
            <person name="Mockaitis K."/>
            <person name="Schmutz J."/>
            <person name="Haiminen N."/>
            <person name="Iii D.L."/>
            <person name="Cornejo O."/>
            <person name="Findley S.D."/>
            <person name="Zheng P."/>
            <person name="Utro F."/>
            <person name="Royaert S."/>
            <person name="Saski C."/>
            <person name="Jenkins J."/>
            <person name="Podicheti R."/>
            <person name="Zhao M."/>
            <person name="Scheffler B.E."/>
            <person name="Stack J.C."/>
            <person name="Feltus F.A."/>
            <person name="Mustiga G.M."/>
            <person name="Amores F."/>
            <person name="Phillips W."/>
            <person name="Marelli J.P."/>
            <person name="May G.D."/>
            <person name="Shapiro H."/>
            <person name="Ma J."/>
            <person name="Bustamante C.D."/>
            <person name="Schnell R.J."/>
            <person name="Main D."/>
            <person name="Gilbert D."/>
            <person name="Parida L."/>
            <person name="Kuhn D.N."/>
        </authorList>
    </citation>
    <scope>NUCLEOTIDE SEQUENCE [LARGE SCALE GENOMIC DNA]</scope>
    <source>
        <strain evidence="3">cv. Matina 1-6</strain>
    </source>
</reference>
<feature type="transmembrane region" description="Helical" evidence="1">
    <location>
        <begin position="86"/>
        <end position="103"/>
    </location>
</feature>
<gene>
    <name evidence="2" type="ORF">TCM_025726</name>
</gene>
<evidence type="ECO:0000313" key="2">
    <source>
        <dbReference type="EMBL" id="EOY10349.1"/>
    </source>
</evidence>
<name>A0A061F759_THECC</name>
<dbReference type="InParanoid" id="A0A061F759"/>
<keyword evidence="1" id="KW-0472">Membrane</keyword>
<keyword evidence="1" id="KW-1133">Transmembrane helix</keyword>
<accession>A0A061F759</accession>
<evidence type="ECO:0000313" key="3">
    <source>
        <dbReference type="Proteomes" id="UP000026915"/>
    </source>
</evidence>
<protein>
    <submittedName>
        <fullName evidence="2">Uncharacterized protein</fullName>
    </submittedName>
</protein>
<dbReference type="HOGENOM" id="CLU_1279640_0_0_1"/>
<dbReference type="Proteomes" id="UP000026915">
    <property type="component" value="Chromosome 5"/>
</dbReference>
<dbReference type="AlphaFoldDB" id="A0A061F759"/>
<evidence type="ECO:0000256" key="1">
    <source>
        <dbReference type="SAM" id="Phobius"/>
    </source>
</evidence>
<dbReference type="Gramene" id="EOY10349">
    <property type="protein sequence ID" value="EOY10349"/>
    <property type="gene ID" value="TCM_025726"/>
</dbReference>
<keyword evidence="1" id="KW-0812">Transmembrane</keyword>
<dbReference type="EMBL" id="CM001883">
    <property type="protein sequence ID" value="EOY10349.1"/>
    <property type="molecule type" value="Genomic_DNA"/>
</dbReference>
<feature type="transmembrane region" description="Helical" evidence="1">
    <location>
        <begin position="115"/>
        <end position="135"/>
    </location>
</feature>
<feature type="transmembrane region" description="Helical" evidence="1">
    <location>
        <begin position="50"/>
        <end position="70"/>
    </location>
</feature>
<proteinExistence type="predicted"/>
<keyword evidence="3" id="KW-1185">Reference proteome</keyword>
<sequence>MRFLNTSGLPAGGSKPNAVSCTSGSKLFLCFCFFSLTVLRFCFFSMPVVCFLQSPVSSCFICFLIKYFSFSSSTEELLLPVPKQRFVPFCSMIIFFSCTGSSTKRFVKLSDTISVSLLSHWFSLLVTALIAFINFCHESPSSTFSKFFNVNIFDFPNFSRFNKETRSSFAVRCGILCKSLILRDCGLQRGSELSGLERMAPLQIASDFPQMPRPQG</sequence>